<keyword evidence="1" id="KW-0472">Membrane</keyword>
<protein>
    <submittedName>
        <fullName evidence="2">Uncharacterized protein</fullName>
    </submittedName>
</protein>
<organism evidence="2 3">
    <name type="scientific">Trametes cubensis</name>
    <dbReference type="NCBI Taxonomy" id="1111947"/>
    <lineage>
        <taxon>Eukaryota</taxon>
        <taxon>Fungi</taxon>
        <taxon>Dikarya</taxon>
        <taxon>Basidiomycota</taxon>
        <taxon>Agaricomycotina</taxon>
        <taxon>Agaricomycetes</taxon>
        <taxon>Polyporales</taxon>
        <taxon>Polyporaceae</taxon>
        <taxon>Trametes</taxon>
    </lineage>
</organism>
<proteinExistence type="predicted"/>
<feature type="transmembrane region" description="Helical" evidence="1">
    <location>
        <begin position="16"/>
        <end position="34"/>
    </location>
</feature>
<dbReference type="EMBL" id="JAPEVG010000123">
    <property type="protein sequence ID" value="KAJ8482053.1"/>
    <property type="molecule type" value="Genomic_DNA"/>
</dbReference>
<dbReference type="AlphaFoldDB" id="A0AAD7TTU0"/>
<evidence type="ECO:0000313" key="2">
    <source>
        <dbReference type="EMBL" id="KAJ8482053.1"/>
    </source>
</evidence>
<keyword evidence="3" id="KW-1185">Reference proteome</keyword>
<sequence>MVAWQDPSVVAICASVYSQNAIFLLGFFGSVLSARDPTHIEWSLITRKRRFTPALIPYLWGRYAILVALFFFVIQDLLNYRIACNVAYKALAFLGSSASFCSTLNLGIRSYIIWRDMNKIVVWLLSAACVGHAALVGVQGAQSVASTWSEQAHSCIVIHSSNITMFTFYLYTVLMDLTILILTICGLWRKAALRSDIGTNLSEQCLWYCAATFLINIPAAVLPILNLNVIMNVMLSMSDEAHSRHPATTVSVIMSSAAVLSLQPDHLADGDTTVSTAVGHRDVRDRARRRALGIAMQHSRSHQVTLTTNIVLDGLEVNSSEVNQSFDVTTSRKSTEATGAP</sequence>
<keyword evidence="1" id="KW-0812">Transmembrane</keyword>
<reference evidence="2" key="1">
    <citation type="submission" date="2022-11" db="EMBL/GenBank/DDBJ databases">
        <title>Genome Sequence of Cubamyces cubensis.</title>
        <authorList>
            <person name="Buettner E."/>
        </authorList>
    </citation>
    <scope>NUCLEOTIDE SEQUENCE</scope>
    <source>
        <strain evidence="2">MPL-01</strain>
    </source>
</reference>
<dbReference type="Proteomes" id="UP001215151">
    <property type="component" value="Unassembled WGS sequence"/>
</dbReference>
<feature type="transmembrane region" description="Helical" evidence="1">
    <location>
        <begin position="205"/>
        <end position="225"/>
    </location>
</feature>
<evidence type="ECO:0000256" key="1">
    <source>
        <dbReference type="SAM" id="Phobius"/>
    </source>
</evidence>
<feature type="transmembrane region" description="Helical" evidence="1">
    <location>
        <begin position="55"/>
        <end position="74"/>
    </location>
</feature>
<feature type="transmembrane region" description="Helical" evidence="1">
    <location>
        <begin position="168"/>
        <end position="185"/>
    </location>
</feature>
<feature type="transmembrane region" description="Helical" evidence="1">
    <location>
        <begin position="120"/>
        <end position="141"/>
    </location>
</feature>
<accession>A0AAD7TTU0</accession>
<comment type="caution">
    <text evidence="2">The sequence shown here is derived from an EMBL/GenBank/DDBJ whole genome shotgun (WGS) entry which is preliminary data.</text>
</comment>
<gene>
    <name evidence="2" type="ORF">ONZ51_g5615</name>
</gene>
<keyword evidence="1" id="KW-1133">Transmembrane helix</keyword>
<evidence type="ECO:0000313" key="3">
    <source>
        <dbReference type="Proteomes" id="UP001215151"/>
    </source>
</evidence>
<feature type="transmembrane region" description="Helical" evidence="1">
    <location>
        <begin position="86"/>
        <end position="108"/>
    </location>
</feature>
<name>A0AAD7TTU0_9APHY</name>